<dbReference type="PROSITE" id="PS51375">
    <property type="entry name" value="PPR"/>
    <property type="match status" value="3"/>
</dbReference>
<sequence>MRACLKEEKFEEAEKFFEEAKGRGLKLDAAAYSIVVQAVCNRMDLNLACELLKEMREFGWVPSEGTYTTVIVACGKQGNFVEALRLKDEMVSSGLRTNLAVAGSLMKGHCMRGDVNLALQLFDEIVEGGVV</sequence>
<feature type="repeat" description="PPR" evidence="3">
    <location>
        <begin position="63"/>
        <end position="97"/>
    </location>
</feature>
<dbReference type="Pfam" id="PF01535">
    <property type="entry name" value="PPR"/>
    <property type="match status" value="2"/>
</dbReference>
<feature type="repeat" description="PPR" evidence="3">
    <location>
        <begin position="98"/>
        <end position="131"/>
    </location>
</feature>
<accession>A0A392R7F7</accession>
<dbReference type="GO" id="GO:0003729">
    <property type="term" value="F:mRNA binding"/>
    <property type="evidence" value="ECO:0007669"/>
    <property type="project" value="TreeGrafter"/>
</dbReference>
<organism evidence="4 5">
    <name type="scientific">Trifolium medium</name>
    <dbReference type="NCBI Taxonomy" id="97028"/>
    <lineage>
        <taxon>Eukaryota</taxon>
        <taxon>Viridiplantae</taxon>
        <taxon>Streptophyta</taxon>
        <taxon>Embryophyta</taxon>
        <taxon>Tracheophyta</taxon>
        <taxon>Spermatophyta</taxon>
        <taxon>Magnoliopsida</taxon>
        <taxon>eudicotyledons</taxon>
        <taxon>Gunneridae</taxon>
        <taxon>Pentapetalae</taxon>
        <taxon>rosids</taxon>
        <taxon>fabids</taxon>
        <taxon>Fabales</taxon>
        <taxon>Fabaceae</taxon>
        <taxon>Papilionoideae</taxon>
        <taxon>50 kb inversion clade</taxon>
        <taxon>NPAAA clade</taxon>
        <taxon>Hologalegina</taxon>
        <taxon>IRL clade</taxon>
        <taxon>Trifolieae</taxon>
        <taxon>Trifolium</taxon>
    </lineage>
</organism>
<dbReference type="PANTHER" id="PTHR47933:SF11">
    <property type="entry name" value="PENTATRICOPEPTIDE REPEAT-CONTAINING PROTEIN 2"/>
    <property type="match status" value="1"/>
</dbReference>
<dbReference type="Proteomes" id="UP000265520">
    <property type="component" value="Unassembled WGS sequence"/>
</dbReference>
<protein>
    <submittedName>
        <fullName evidence="4">Pentatricopeptide repeat-containing protein</fullName>
    </submittedName>
</protein>
<keyword evidence="2" id="KW-0677">Repeat</keyword>
<evidence type="ECO:0000256" key="1">
    <source>
        <dbReference type="ARBA" id="ARBA00007626"/>
    </source>
</evidence>
<name>A0A392R7F7_9FABA</name>
<proteinExistence type="inferred from homology"/>
<dbReference type="NCBIfam" id="TIGR00756">
    <property type="entry name" value="PPR"/>
    <property type="match status" value="4"/>
</dbReference>
<evidence type="ECO:0000313" key="4">
    <source>
        <dbReference type="EMBL" id="MCI31796.1"/>
    </source>
</evidence>
<dbReference type="InterPro" id="IPR002885">
    <property type="entry name" value="PPR_rpt"/>
</dbReference>
<comment type="similarity">
    <text evidence="1">Belongs to the PPR family. P subfamily.</text>
</comment>
<dbReference type="PANTHER" id="PTHR47933">
    <property type="entry name" value="PENTATRICOPEPTIDE REPEAT-CONTAINING PROTEIN 1, MITOCHONDRIAL"/>
    <property type="match status" value="1"/>
</dbReference>
<keyword evidence="5" id="KW-1185">Reference proteome</keyword>
<dbReference type="EMBL" id="LXQA010190180">
    <property type="protein sequence ID" value="MCI31796.1"/>
    <property type="molecule type" value="Genomic_DNA"/>
</dbReference>
<reference evidence="4 5" key="1">
    <citation type="journal article" date="2018" name="Front. Plant Sci.">
        <title>Red Clover (Trifolium pratense) and Zigzag Clover (T. medium) - A Picture of Genomic Similarities and Differences.</title>
        <authorList>
            <person name="Dluhosova J."/>
            <person name="Istvanek J."/>
            <person name="Nedelnik J."/>
            <person name="Repkova J."/>
        </authorList>
    </citation>
    <scope>NUCLEOTIDE SEQUENCE [LARGE SCALE GENOMIC DNA]</scope>
    <source>
        <strain evidence="5">cv. 10/8</strain>
        <tissue evidence="4">Leaf</tissue>
    </source>
</reference>
<dbReference type="InterPro" id="IPR051240">
    <property type="entry name" value="Mito_RNA-Proc/Resp"/>
</dbReference>
<dbReference type="AlphaFoldDB" id="A0A392R7F7"/>
<comment type="caution">
    <text evidence="4">The sequence shown here is derived from an EMBL/GenBank/DDBJ whole genome shotgun (WGS) entry which is preliminary data.</text>
</comment>
<evidence type="ECO:0000256" key="2">
    <source>
        <dbReference type="ARBA" id="ARBA00022737"/>
    </source>
</evidence>
<feature type="non-terminal residue" evidence="4">
    <location>
        <position position="131"/>
    </location>
</feature>
<evidence type="ECO:0000313" key="5">
    <source>
        <dbReference type="Proteomes" id="UP000265520"/>
    </source>
</evidence>
<dbReference type="Gene3D" id="1.25.40.10">
    <property type="entry name" value="Tetratricopeptide repeat domain"/>
    <property type="match status" value="1"/>
</dbReference>
<evidence type="ECO:0000256" key="3">
    <source>
        <dbReference type="PROSITE-ProRule" id="PRU00708"/>
    </source>
</evidence>
<feature type="repeat" description="PPR" evidence="3">
    <location>
        <begin position="28"/>
        <end position="62"/>
    </location>
</feature>
<dbReference type="InterPro" id="IPR011990">
    <property type="entry name" value="TPR-like_helical_dom_sf"/>
</dbReference>
<dbReference type="Pfam" id="PF13041">
    <property type="entry name" value="PPR_2"/>
    <property type="match status" value="1"/>
</dbReference>